<dbReference type="RefSeq" id="WP_204867795.1">
    <property type="nucleotide sequence ID" value="NZ_JAFBBK010000001.1"/>
</dbReference>
<gene>
    <name evidence="1" type="ORF">JOE42_001642</name>
</gene>
<keyword evidence="2" id="KW-1185">Reference proteome</keyword>
<protein>
    <submittedName>
        <fullName evidence="1">O-methyltransferase YrrM</fullName>
    </submittedName>
</protein>
<accession>A0ABS2KSI3</accession>
<comment type="caution">
    <text evidence="1">The sequence shown here is derived from an EMBL/GenBank/DDBJ whole genome shotgun (WGS) entry which is preliminary data.</text>
</comment>
<sequence>MSTSSSSESLPAVLARLVDARRVLLIAPTHGRSAALAAAAVGEHGSVVVLAADGSVASVRADTESARARVVIVAGEPAGSLPQLRTDDDTTFGVVSADVSRAGAAEAVQYLEWALVLGRPGTAVVVTGDADGATWTAVQDMVDSHPRLAAASWTAGAAVIVAAVTDQP</sequence>
<dbReference type="Gene3D" id="3.40.50.150">
    <property type="entry name" value="Vaccinia Virus protein VP39"/>
    <property type="match status" value="1"/>
</dbReference>
<reference evidence="1 2" key="1">
    <citation type="submission" date="2021-01" db="EMBL/GenBank/DDBJ databases">
        <title>Genomics of switchgrass bacterial isolates.</title>
        <authorList>
            <person name="Shade A."/>
        </authorList>
    </citation>
    <scope>NUCLEOTIDE SEQUENCE [LARGE SCALE GENOMIC DNA]</scope>
    <source>
        <strain evidence="1 2">PvP111</strain>
    </source>
</reference>
<dbReference type="Proteomes" id="UP000703038">
    <property type="component" value="Unassembled WGS sequence"/>
</dbReference>
<organism evidence="1 2">
    <name type="scientific">Rhodococcoides corynebacterioides</name>
    <dbReference type="NCBI Taxonomy" id="53972"/>
    <lineage>
        <taxon>Bacteria</taxon>
        <taxon>Bacillati</taxon>
        <taxon>Actinomycetota</taxon>
        <taxon>Actinomycetes</taxon>
        <taxon>Mycobacteriales</taxon>
        <taxon>Nocardiaceae</taxon>
        <taxon>Rhodococcoides</taxon>
    </lineage>
</organism>
<dbReference type="InterPro" id="IPR029063">
    <property type="entry name" value="SAM-dependent_MTases_sf"/>
</dbReference>
<proteinExistence type="predicted"/>
<dbReference type="EMBL" id="JAFBBK010000001">
    <property type="protein sequence ID" value="MBM7414909.1"/>
    <property type="molecule type" value="Genomic_DNA"/>
</dbReference>
<evidence type="ECO:0000313" key="2">
    <source>
        <dbReference type="Proteomes" id="UP000703038"/>
    </source>
</evidence>
<name>A0ABS2KSI3_9NOCA</name>
<evidence type="ECO:0000313" key="1">
    <source>
        <dbReference type="EMBL" id="MBM7414909.1"/>
    </source>
</evidence>